<dbReference type="EMBL" id="ONZG01000005">
    <property type="protein sequence ID" value="SPJ28987.1"/>
    <property type="molecule type" value="Genomic_DNA"/>
</dbReference>
<keyword evidence="2" id="KW-1185">Reference proteome</keyword>
<dbReference type="RefSeq" id="WP_108787892.1">
    <property type="nucleotide sequence ID" value="NZ_ONZG01000005.1"/>
</dbReference>
<gene>
    <name evidence="1" type="ORF">TRM7615_02497</name>
</gene>
<sequence>MTKITFSHLSTVPVDDIAAHMSDPILANHMPLLQGAWDAQRAADFVAMKEARWAQDGLGHWAILADGVYAGWGGFQREGPDWDFGLVLKPSAFGLGARITQQALEFARGDARIPSVTFLLPPSRTNLGALTRMGAEFEGEKTFDGALFRKYRLVTSAP</sequence>
<dbReference type="OrthoDB" id="7960624at2"/>
<proteinExistence type="predicted"/>
<name>A0A2R8C972_9RHOB</name>
<evidence type="ECO:0000313" key="2">
    <source>
        <dbReference type="Proteomes" id="UP000244898"/>
    </source>
</evidence>
<dbReference type="AlphaFoldDB" id="A0A2R8C972"/>
<organism evidence="1 2">
    <name type="scientific">Falsiruegeria mediterranea M17</name>
    <dbReference type="NCBI Taxonomy" id="1200281"/>
    <lineage>
        <taxon>Bacteria</taxon>
        <taxon>Pseudomonadati</taxon>
        <taxon>Pseudomonadota</taxon>
        <taxon>Alphaproteobacteria</taxon>
        <taxon>Rhodobacterales</taxon>
        <taxon>Roseobacteraceae</taxon>
        <taxon>Falsiruegeria</taxon>
    </lineage>
</organism>
<dbReference type="InterPro" id="IPR016181">
    <property type="entry name" value="Acyl_CoA_acyltransferase"/>
</dbReference>
<dbReference type="Gene3D" id="3.40.630.30">
    <property type="match status" value="1"/>
</dbReference>
<evidence type="ECO:0008006" key="3">
    <source>
        <dbReference type="Google" id="ProtNLM"/>
    </source>
</evidence>
<dbReference type="Proteomes" id="UP000244898">
    <property type="component" value="Unassembled WGS sequence"/>
</dbReference>
<accession>A0A2R8C972</accession>
<reference evidence="2" key="1">
    <citation type="submission" date="2018-03" db="EMBL/GenBank/DDBJ databases">
        <authorList>
            <person name="Rodrigo-Torres L."/>
            <person name="Arahal R. D."/>
            <person name="Lucena T."/>
        </authorList>
    </citation>
    <scope>NUCLEOTIDE SEQUENCE [LARGE SCALE GENOMIC DNA]</scope>
    <source>
        <strain evidence="2">CECT 7615</strain>
    </source>
</reference>
<dbReference type="SUPFAM" id="SSF55729">
    <property type="entry name" value="Acyl-CoA N-acyltransferases (Nat)"/>
    <property type="match status" value="1"/>
</dbReference>
<evidence type="ECO:0000313" key="1">
    <source>
        <dbReference type="EMBL" id="SPJ28987.1"/>
    </source>
</evidence>
<protein>
    <recommendedName>
        <fullName evidence="3">N-acetyltransferase domain-containing protein</fullName>
    </recommendedName>
</protein>